<evidence type="ECO:0000313" key="1">
    <source>
        <dbReference type="EMBL" id="ETK02008.1"/>
    </source>
</evidence>
<dbReference type="AlphaFoldDB" id="W2C4L6"/>
<dbReference type="Proteomes" id="UP000018837">
    <property type="component" value="Unassembled WGS sequence"/>
</dbReference>
<dbReference type="EMBL" id="AYUF01000423">
    <property type="protein sequence ID" value="ETK02008.1"/>
    <property type="molecule type" value="Genomic_DNA"/>
</dbReference>
<protein>
    <submittedName>
        <fullName evidence="1">Uncharacterized protein</fullName>
    </submittedName>
</protein>
<sequence length="107" mass="12123">MNLKPDTCLGVCNTLLPIRIKNLIPLRTMNLKPGMCWGVCNTPLPIRIKNLIPIYWMNLKLGRFLGVCLFDQLYLDGKLLKFVHEHVKPAEDRMGMTNATPTSTSNP</sequence>
<organism evidence="1 2">
    <name type="scientific">Tannerella sp. oral taxon BU063 isolate Cell 2</name>
    <dbReference type="NCBI Taxonomy" id="1411148"/>
    <lineage>
        <taxon>Bacteria</taxon>
        <taxon>Pseudomonadati</taxon>
        <taxon>Bacteroidota</taxon>
        <taxon>Bacteroidia</taxon>
        <taxon>Bacteroidales</taxon>
        <taxon>Tannerellaceae</taxon>
        <taxon>Tannerella</taxon>
    </lineage>
</organism>
<comment type="caution">
    <text evidence="1">The sequence shown here is derived from an EMBL/GenBank/DDBJ whole genome shotgun (WGS) entry which is preliminary data.</text>
</comment>
<proteinExistence type="predicted"/>
<accession>W2C4L6</accession>
<reference evidence="1 2" key="1">
    <citation type="submission" date="2013-11" db="EMBL/GenBank/DDBJ databases">
        <title>Single cell genomics of uncultured Tannerella BU063 (oral taxon 286).</title>
        <authorList>
            <person name="Beall C.J."/>
            <person name="Campbell A.G."/>
            <person name="Griffen A.L."/>
            <person name="Podar M."/>
            <person name="Leys E.J."/>
        </authorList>
    </citation>
    <scope>NUCLEOTIDE SEQUENCE [LARGE SCALE GENOMIC DNA]</scope>
    <source>
        <strain evidence="1">Cell 2</strain>
    </source>
</reference>
<evidence type="ECO:0000313" key="2">
    <source>
        <dbReference type="Proteomes" id="UP000018837"/>
    </source>
</evidence>
<gene>
    <name evidence="1" type="ORF">N425_06710</name>
</gene>
<name>W2C4L6_9BACT</name>